<protein>
    <submittedName>
        <fullName evidence="2">Uncharacterized protein</fullName>
    </submittedName>
</protein>
<dbReference type="STRING" id="882082.SaccyDRAFT_0689"/>
<dbReference type="eggNOG" id="ENOG5031VK0">
    <property type="taxonomic scope" value="Bacteria"/>
</dbReference>
<name>H5XI07_9PSEU</name>
<keyword evidence="3" id="KW-1185">Reference proteome</keyword>
<dbReference type="RefSeq" id="WP_005453613.1">
    <property type="nucleotide sequence ID" value="NZ_CM001440.1"/>
</dbReference>
<accession>H5XI07</accession>
<dbReference type="HOGENOM" id="CLU_103338_0_0_11"/>
<proteinExistence type="predicted"/>
<dbReference type="Proteomes" id="UP000002791">
    <property type="component" value="Chromosome"/>
</dbReference>
<evidence type="ECO:0000313" key="3">
    <source>
        <dbReference type="Proteomes" id="UP000002791"/>
    </source>
</evidence>
<evidence type="ECO:0000313" key="2">
    <source>
        <dbReference type="EMBL" id="EHR59613.1"/>
    </source>
</evidence>
<feature type="region of interest" description="Disordered" evidence="1">
    <location>
        <begin position="207"/>
        <end position="242"/>
    </location>
</feature>
<evidence type="ECO:0000256" key="1">
    <source>
        <dbReference type="SAM" id="MobiDB-lite"/>
    </source>
</evidence>
<sequence>MTRASPPRSVVVTVVVAWVLAVAAQVAAALWGSTASDPVAPEAARPAGDVGCGTEPCRVLASTVVNGMPVELLADREGGHGRLRAGAPSSGAVTGTALTAQGVRLHHDSLRCARSATPVCLVRGSHDGGMAGEVHAWRGDTWRAVGGIHFADAGMVLDDVVGTAMPEIVLVRQTCAGEGGAGHAPRNGGCSEPETLAEVVRLDGERAGCTRPVASPGELRDWPEVDVRETDLTSCPDDIDAR</sequence>
<feature type="compositionally biased region" description="Basic and acidic residues" evidence="1">
    <location>
        <begin position="218"/>
        <end position="231"/>
    </location>
</feature>
<organism evidence="2 3">
    <name type="scientific">Saccharomonospora cyanea NA-134</name>
    <dbReference type="NCBI Taxonomy" id="882082"/>
    <lineage>
        <taxon>Bacteria</taxon>
        <taxon>Bacillati</taxon>
        <taxon>Actinomycetota</taxon>
        <taxon>Actinomycetes</taxon>
        <taxon>Pseudonocardiales</taxon>
        <taxon>Pseudonocardiaceae</taxon>
        <taxon>Saccharomonospora</taxon>
    </lineage>
</organism>
<dbReference type="OrthoDB" id="3699175at2"/>
<dbReference type="AlphaFoldDB" id="H5XI07"/>
<reference evidence="2 3" key="1">
    <citation type="submission" date="2011-11" db="EMBL/GenBank/DDBJ databases">
        <title>The Noncontiguous Finished sequence of Saccharomonospora cyanea NA-134.</title>
        <authorList>
            <consortium name="US DOE Joint Genome Institute"/>
            <person name="Lucas S."/>
            <person name="Han J."/>
            <person name="Lapidus A."/>
            <person name="Cheng J.-F."/>
            <person name="Goodwin L."/>
            <person name="Pitluck S."/>
            <person name="Peters L."/>
            <person name="Ovchinnikova G."/>
            <person name="Lu M."/>
            <person name="Detter J.C."/>
            <person name="Han C."/>
            <person name="Tapia R."/>
            <person name="Land M."/>
            <person name="Hauser L."/>
            <person name="Kyrpides N."/>
            <person name="Ivanova N."/>
            <person name="Pagani I."/>
            <person name="Brambilla E.-M."/>
            <person name="Klenk H.-P."/>
            <person name="Woyke T."/>
        </authorList>
    </citation>
    <scope>NUCLEOTIDE SEQUENCE [LARGE SCALE GENOMIC DNA]</scope>
    <source>
        <strain evidence="2 3">NA-134</strain>
    </source>
</reference>
<dbReference type="EMBL" id="CM001440">
    <property type="protein sequence ID" value="EHR59613.1"/>
    <property type="molecule type" value="Genomic_DNA"/>
</dbReference>
<gene>
    <name evidence="2" type="ORF">SaccyDRAFT_0689</name>
</gene>